<dbReference type="GO" id="GO:0000428">
    <property type="term" value="C:DNA-directed RNA polymerase complex"/>
    <property type="evidence" value="ECO:0007669"/>
    <property type="project" value="UniProtKB-KW"/>
</dbReference>
<dbReference type="GO" id="GO:0001216">
    <property type="term" value="F:DNA-binding transcription activator activity"/>
    <property type="evidence" value="ECO:0007669"/>
    <property type="project" value="InterPro"/>
</dbReference>
<dbReference type="PIRSF" id="PIRSF000774">
    <property type="entry name" value="RpoN"/>
    <property type="match status" value="1"/>
</dbReference>
<evidence type="ECO:0000313" key="13">
    <source>
        <dbReference type="Proteomes" id="UP000190888"/>
    </source>
</evidence>
<protein>
    <submittedName>
        <fullName evidence="12">RNA polymerase, sigma 54 subunit, RpoN/SigL</fullName>
    </submittedName>
</protein>
<keyword evidence="6" id="KW-0731">Sigma factor</keyword>
<keyword evidence="8" id="KW-0804">Transcription</keyword>
<evidence type="ECO:0000256" key="3">
    <source>
        <dbReference type="ARBA" id="ARBA00022679"/>
    </source>
</evidence>
<gene>
    <name evidence="12" type="ORF">SAMN04488132_10774</name>
</gene>
<evidence type="ECO:0000313" key="12">
    <source>
        <dbReference type="EMBL" id="SJZ97288.1"/>
    </source>
</evidence>
<reference evidence="12 13" key="1">
    <citation type="submission" date="2017-02" db="EMBL/GenBank/DDBJ databases">
        <authorList>
            <person name="Peterson S.W."/>
        </authorList>
    </citation>
    <scope>NUCLEOTIDE SEQUENCE [LARGE SCALE GENOMIC DNA]</scope>
    <source>
        <strain evidence="12 13">DSM 22335</strain>
    </source>
</reference>
<organism evidence="12 13">
    <name type="scientific">Sediminibacterium ginsengisoli</name>
    <dbReference type="NCBI Taxonomy" id="413434"/>
    <lineage>
        <taxon>Bacteria</taxon>
        <taxon>Pseudomonadati</taxon>
        <taxon>Bacteroidota</taxon>
        <taxon>Chitinophagia</taxon>
        <taxon>Chitinophagales</taxon>
        <taxon>Chitinophagaceae</taxon>
        <taxon>Sediminibacterium</taxon>
    </lineage>
</organism>
<feature type="domain" description="RNA polymerase sigma factor 54 DNA-binding" evidence="10">
    <location>
        <begin position="311"/>
        <end position="469"/>
    </location>
</feature>
<keyword evidence="5" id="KW-0805">Transcription regulation</keyword>
<dbReference type="STRING" id="413434.SAMN04488132_10774"/>
<keyword evidence="13" id="KW-1185">Reference proteome</keyword>
<dbReference type="Pfam" id="PF04552">
    <property type="entry name" value="Sigma54_DBD"/>
    <property type="match status" value="1"/>
</dbReference>
<dbReference type="PRINTS" id="PR00045">
    <property type="entry name" value="SIGMA54FCT"/>
</dbReference>
<accession>A0A1T4Q239</accession>
<sequence>MLHQSQLQKNTLKILPQQIQMLNMYHLNNIELELRIKDELDENPLLEMEQEDSEPVEFGKNDEPQDYQDWDEYGYDDRPDYRVEHESYIHSNNYNIPVRENEDFRSMLKMQLIDKKLSEQELAVAEYLLDSVTESGFLERDMQDICDDISFSHGHMVDMDQVEKIRLMLLSMEPLGVGCRNIREFLLLQLNGVVSKCPVTRKAIQLIDRHYDDLRKRCLDKIMDALELDEEELSIVLKHIGQLQLKPVNERYEATVAKETIIPDFVITVENEMVLVDLCRPRAGALTINTSLMEVAEKSDAGAARNKSTMQYMKSKLSSAMWFVQAVKQREENMLRIIKAIVKKQKEYFLHGDPSLLKPMILKNIADEVGLDISTISRVTCNKYVDTPFGLILLKNLFTEGIINREGESVSNKVIQITLEEIVRNEDKNNPYSDQQLVALLETRGIKIARRTVAKYRDILNIPVGDMRKIWAKAI</sequence>
<dbReference type="PANTHER" id="PTHR32248">
    <property type="entry name" value="RNA POLYMERASE SIGMA-54 FACTOR"/>
    <property type="match status" value="1"/>
</dbReference>
<evidence type="ECO:0000256" key="6">
    <source>
        <dbReference type="ARBA" id="ARBA00023082"/>
    </source>
</evidence>
<keyword evidence="7" id="KW-0238">DNA-binding</keyword>
<evidence type="ECO:0000256" key="8">
    <source>
        <dbReference type="ARBA" id="ARBA00023163"/>
    </source>
</evidence>
<dbReference type="Proteomes" id="UP000190888">
    <property type="component" value="Unassembled WGS sequence"/>
</dbReference>
<evidence type="ECO:0000259" key="10">
    <source>
        <dbReference type="Pfam" id="PF04552"/>
    </source>
</evidence>
<dbReference type="PROSITE" id="PS00718">
    <property type="entry name" value="SIGMA54_2"/>
    <property type="match status" value="1"/>
</dbReference>
<evidence type="ECO:0000256" key="9">
    <source>
        <dbReference type="SAM" id="MobiDB-lite"/>
    </source>
</evidence>
<keyword evidence="2" id="KW-0240">DNA-directed RNA polymerase</keyword>
<dbReference type="Gene3D" id="1.10.10.60">
    <property type="entry name" value="Homeodomain-like"/>
    <property type="match status" value="1"/>
</dbReference>
<dbReference type="Pfam" id="PF04963">
    <property type="entry name" value="Sigma54_CBD"/>
    <property type="match status" value="1"/>
</dbReference>
<name>A0A1T4Q239_9BACT</name>
<dbReference type="NCBIfam" id="TIGR02395">
    <property type="entry name" value="rpoN_sigma"/>
    <property type="match status" value="1"/>
</dbReference>
<evidence type="ECO:0000256" key="4">
    <source>
        <dbReference type="ARBA" id="ARBA00022695"/>
    </source>
</evidence>
<comment type="similarity">
    <text evidence="1">Belongs to the sigma-54 factor family.</text>
</comment>
<dbReference type="PROSITE" id="PS50044">
    <property type="entry name" value="SIGMA54_3"/>
    <property type="match status" value="1"/>
</dbReference>
<evidence type="ECO:0000256" key="1">
    <source>
        <dbReference type="ARBA" id="ARBA00008798"/>
    </source>
</evidence>
<feature type="domain" description="RNA polymerase sigma factor 54 core-binding" evidence="11">
    <location>
        <begin position="99"/>
        <end position="290"/>
    </location>
</feature>
<evidence type="ECO:0000256" key="7">
    <source>
        <dbReference type="ARBA" id="ARBA00023125"/>
    </source>
</evidence>
<dbReference type="EMBL" id="FUWH01000007">
    <property type="protein sequence ID" value="SJZ97288.1"/>
    <property type="molecule type" value="Genomic_DNA"/>
</dbReference>
<dbReference type="InterPro" id="IPR038709">
    <property type="entry name" value="RpoN_core-bd_sf"/>
</dbReference>
<evidence type="ECO:0000256" key="5">
    <source>
        <dbReference type="ARBA" id="ARBA00023015"/>
    </source>
</evidence>
<feature type="region of interest" description="Disordered" evidence="9">
    <location>
        <begin position="48"/>
        <end position="68"/>
    </location>
</feature>
<dbReference type="GO" id="GO:0016779">
    <property type="term" value="F:nucleotidyltransferase activity"/>
    <property type="evidence" value="ECO:0007669"/>
    <property type="project" value="UniProtKB-KW"/>
</dbReference>
<dbReference type="GO" id="GO:0016987">
    <property type="term" value="F:sigma factor activity"/>
    <property type="evidence" value="ECO:0007669"/>
    <property type="project" value="UniProtKB-KW"/>
</dbReference>
<dbReference type="AlphaFoldDB" id="A0A1T4Q239"/>
<dbReference type="RefSeq" id="WP_078831851.1">
    <property type="nucleotide sequence ID" value="NZ_FUWH01000007.1"/>
</dbReference>
<proteinExistence type="inferred from homology"/>
<evidence type="ECO:0000256" key="2">
    <source>
        <dbReference type="ARBA" id="ARBA00022478"/>
    </source>
</evidence>
<dbReference type="InterPro" id="IPR007046">
    <property type="entry name" value="RNA_pol_sigma_54_core-bd"/>
</dbReference>
<dbReference type="PANTHER" id="PTHR32248:SF4">
    <property type="entry name" value="RNA POLYMERASE SIGMA-54 FACTOR"/>
    <property type="match status" value="1"/>
</dbReference>
<dbReference type="GO" id="GO:0006352">
    <property type="term" value="P:DNA-templated transcription initiation"/>
    <property type="evidence" value="ECO:0007669"/>
    <property type="project" value="InterPro"/>
</dbReference>
<keyword evidence="4" id="KW-0548">Nucleotidyltransferase</keyword>
<dbReference type="OrthoDB" id="9814402at2"/>
<dbReference type="GO" id="GO:0003677">
    <property type="term" value="F:DNA binding"/>
    <property type="evidence" value="ECO:0007669"/>
    <property type="project" value="UniProtKB-KW"/>
</dbReference>
<keyword evidence="3" id="KW-0808">Transferase</keyword>
<dbReference type="Gene3D" id="1.10.10.1330">
    <property type="entry name" value="RNA polymerase sigma-54 factor, core-binding domain"/>
    <property type="match status" value="1"/>
</dbReference>
<dbReference type="Pfam" id="PF00309">
    <property type="entry name" value="Sigma54_AID"/>
    <property type="match status" value="1"/>
</dbReference>
<evidence type="ECO:0000259" key="11">
    <source>
        <dbReference type="Pfam" id="PF04963"/>
    </source>
</evidence>
<dbReference type="InterPro" id="IPR000394">
    <property type="entry name" value="RNA_pol_sigma_54"/>
</dbReference>
<dbReference type="InterPro" id="IPR007634">
    <property type="entry name" value="RNA_pol_sigma_54_DNA-bd"/>
</dbReference>